<comment type="caution">
    <text evidence="1">The sequence shown here is derived from an EMBL/GenBank/DDBJ whole genome shotgun (WGS) entry which is preliminary data.</text>
</comment>
<keyword evidence="2" id="KW-1185">Reference proteome</keyword>
<dbReference type="Proteomes" id="UP000182486">
    <property type="component" value="Unassembled WGS sequence"/>
</dbReference>
<accession>A0A1K0FTB1</accession>
<evidence type="ECO:0000313" key="1">
    <source>
        <dbReference type="EMBL" id="OJF16053.1"/>
    </source>
</evidence>
<protein>
    <submittedName>
        <fullName evidence="1">Lantipeptide</fullName>
    </submittedName>
</protein>
<sequence length="32" mass="3330">MSEILELQATEADTGGVAAWPCLSIFTSIDCG</sequence>
<proteinExistence type="predicted"/>
<gene>
    <name evidence="1" type="ORF">BG844_01527</name>
</gene>
<dbReference type="EMBL" id="MEIA01000007">
    <property type="protein sequence ID" value="OJF16053.1"/>
    <property type="molecule type" value="Genomic_DNA"/>
</dbReference>
<dbReference type="AlphaFoldDB" id="A0A1K0FTB1"/>
<organism evidence="1 2">
    <name type="scientific">Couchioplanes caeruleus subsp. caeruleus</name>
    <dbReference type="NCBI Taxonomy" id="56427"/>
    <lineage>
        <taxon>Bacteria</taxon>
        <taxon>Bacillati</taxon>
        <taxon>Actinomycetota</taxon>
        <taxon>Actinomycetes</taxon>
        <taxon>Micromonosporales</taxon>
        <taxon>Micromonosporaceae</taxon>
        <taxon>Couchioplanes</taxon>
    </lineage>
</organism>
<evidence type="ECO:0000313" key="2">
    <source>
        <dbReference type="Proteomes" id="UP000182486"/>
    </source>
</evidence>
<name>A0A1K0FTB1_9ACTN</name>
<reference evidence="1 2" key="1">
    <citation type="submission" date="2016-09" db="EMBL/GenBank/DDBJ databases">
        <title>Couchioplanes caeruleus draft genome sequence.</title>
        <authorList>
            <person name="Sheehan J."/>
            <person name="Caffrey P."/>
        </authorList>
    </citation>
    <scope>NUCLEOTIDE SEQUENCE [LARGE SCALE GENOMIC DNA]</scope>
    <source>
        <strain evidence="1 2">DSM 43634</strain>
    </source>
</reference>